<organism evidence="3 4">
    <name type="scientific">Herbihabitans rhizosphaerae</name>
    <dbReference type="NCBI Taxonomy" id="1872711"/>
    <lineage>
        <taxon>Bacteria</taxon>
        <taxon>Bacillati</taxon>
        <taxon>Actinomycetota</taxon>
        <taxon>Actinomycetes</taxon>
        <taxon>Pseudonocardiales</taxon>
        <taxon>Pseudonocardiaceae</taxon>
        <taxon>Herbihabitans</taxon>
    </lineage>
</organism>
<evidence type="ECO:0000313" key="3">
    <source>
        <dbReference type="EMBL" id="RZS34857.1"/>
    </source>
</evidence>
<feature type="transmembrane region" description="Helical" evidence="2">
    <location>
        <begin position="378"/>
        <end position="396"/>
    </location>
</feature>
<dbReference type="Proteomes" id="UP000294257">
    <property type="component" value="Unassembled WGS sequence"/>
</dbReference>
<name>A0A4V2ES22_9PSEU</name>
<feature type="transmembrane region" description="Helical" evidence="2">
    <location>
        <begin position="68"/>
        <end position="91"/>
    </location>
</feature>
<evidence type="ECO:0000313" key="4">
    <source>
        <dbReference type="Proteomes" id="UP000294257"/>
    </source>
</evidence>
<feature type="transmembrane region" description="Helical" evidence="2">
    <location>
        <begin position="182"/>
        <end position="215"/>
    </location>
</feature>
<evidence type="ECO:0000256" key="2">
    <source>
        <dbReference type="SAM" id="Phobius"/>
    </source>
</evidence>
<comment type="caution">
    <text evidence="3">The sequence shown here is derived from an EMBL/GenBank/DDBJ whole genome shotgun (WGS) entry which is preliminary data.</text>
</comment>
<dbReference type="OrthoDB" id="3609807at2"/>
<feature type="transmembrane region" description="Helical" evidence="2">
    <location>
        <begin position="319"/>
        <end position="339"/>
    </location>
</feature>
<feature type="transmembrane region" description="Helical" evidence="2">
    <location>
        <begin position="295"/>
        <end position="313"/>
    </location>
</feature>
<dbReference type="Pfam" id="PF19873">
    <property type="entry name" value="DUF6346"/>
    <property type="match status" value="1"/>
</dbReference>
<keyword evidence="4" id="KW-1185">Reference proteome</keyword>
<dbReference type="InterPro" id="IPR045927">
    <property type="entry name" value="DUF6346"/>
</dbReference>
<keyword evidence="2" id="KW-0812">Transmembrane</keyword>
<gene>
    <name evidence="3" type="ORF">EV193_108207</name>
</gene>
<dbReference type="EMBL" id="SGWQ01000008">
    <property type="protein sequence ID" value="RZS34857.1"/>
    <property type="molecule type" value="Genomic_DNA"/>
</dbReference>
<evidence type="ECO:0000256" key="1">
    <source>
        <dbReference type="SAM" id="MobiDB-lite"/>
    </source>
</evidence>
<sequence length="475" mass="50100">MEAEDGNDKWITGCGAFLLLFAASQGIAGFADHPLLGAIVLAPVVLAIAVCVFGVVRDRTPGEIGGGIGRDGVLFMLGVGAASLVLTLTVFQSAEVSSLGAVQQRHGVLTVEQCDDPAPFGWRGIGGQDSCVGQVRWDGGKIERVTAAPGELSYSDLRRPVAVVEERGALGGSSVVRDDGHAWALVGLPATIVLGLVALFLLTTMPLVLMFPALGAGWRNRSRRKSVLSAETLMRRAETDSASDAEEEPDREETDPGEKKAWDREYKLKRRREKLDPAAPSAAPSWVITGELRRLWFAGGLLVAGGLATLTLAKSQQTMVGVSVTMDVVGALIVLTAFVKTGHRRKDAARIIEHGPDLVDALDAARERARAPRPGGRAIVAALLMISGAPLLVPLYDVISLKATIDAVALAAIAPVCLIGAGVAMLMASDDDDRSWRTSLCRQRGLALPECPSDLRAALNERERAVLDGGSTSTV</sequence>
<keyword evidence="2" id="KW-0472">Membrane</keyword>
<proteinExistence type="predicted"/>
<feature type="compositionally biased region" description="Acidic residues" evidence="1">
    <location>
        <begin position="241"/>
        <end position="253"/>
    </location>
</feature>
<dbReference type="RefSeq" id="WP_130346294.1">
    <property type="nucleotide sequence ID" value="NZ_SGWQ01000008.1"/>
</dbReference>
<feature type="region of interest" description="Disordered" evidence="1">
    <location>
        <begin position="235"/>
        <end position="262"/>
    </location>
</feature>
<protein>
    <submittedName>
        <fullName evidence="3">Uncharacterized protein</fullName>
    </submittedName>
</protein>
<feature type="transmembrane region" description="Helical" evidence="2">
    <location>
        <begin position="36"/>
        <end position="56"/>
    </location>
</feature>
<dbReference type="AlphaFoldDB" id="A0A4V2ES22"/>
<feature type="transmembrane region" description="Helical" evidence="2">
    <location>
        <begin position="408"/>
        <end position="428"/>
    </location>
</feature>
<reference evidence="3 4" key="1">
    <citation type="submission" date="2019-02" db="EMBL/GenBank/DDBJ databases">
        <title>Genomic Encyclopedia of Type Strains, Phase IV (KMG-IV): sequencing the most valuable type-strain genomes for metagenomic binning, comparative biology and taxonomic classification.</title>
        <authorList>
            <person name="Goeker M."/>
        </authorList>
    </citation>
    <scope>NUCLEOTIDE SEQUENCE [LARGE SCALE GENOMIC DNA]</scope>
    <source>
        <strain evidence="3 4">DSM 101727</strain>
    </source>
</reference>
<keyword evidence="2" id="KW-1133">Transmembrane helix</keyword>
<accession>A0A4V2ES22</accession>